<evidence type="ECO:0000256" key="1">
    <source>
        <dbReference type="SAM" id="MobiDB-lite"/>
    </source>
</evidence>
<reference evidence="2 3" key="1">
    <citation type="submission" date="2016-10" db="EMBL/GenBank/DDBJ databases">
        <authorList>
            <person name="de Groot N.N."/>
        </authorList>
    </citation>
    <scope>NUCLEOTIDE SEQUENCE [LARGE SCALE GENOMIC DNA]</scope>
    <source>
        <strain evidence="2 3">CGMCC 4.5598</strain>
    </source>
</reference>
<evidence type="ECO:0000313" key="3">
    <source>
        <dbReference type="Proteomes" id="UP000199361"/>
    </source>
</evidence>
<evidence type="ECO:0000313" key="2">
    <source>
        <dbReference type="EMBL" id="SEU45935.1"/>
    </source>
</evidence>
<feature type="region of interest" description="Disordered" evidence="1">
    <location>
        <begin position="1"/>
        <end position="21"/>
    </location>
</feature>
<name>A0A1I0LSX7_9ACTN</name>
<protein>
    <submittedName>
        <fullName evidence="2">Uncharacterized protein</fullName>
    </submittedName>
</protein>
<proteinExistence type="predicted"/>
<feature type="compositionally biased region" description="Gly residues" evidence="1">
    <location>
        <begin position="1"/>
        <end position="12"/>
    </location>
</feature>
<dbReference type="EMBL" id="FOHX01000026">
    <property type="protein sequence ID" value="SEU45935.1"/>
    <property type="molecule type" value="Genomic_DNA"/>
</dbReference>
<keyword evidence="3" id="KW-1185">Reference proteome</keyword>
<dbReference type="Proteomes" id="UP000199361">
    <property type="component" value="Unassembled WGS sequence"/>
</dbReference>
<dbReference type="AlphaFoldDB" id="A0A1I0LSX7"/>
<gene>
    <name evidence="2" type="ORF">SAMN05421811_12633</name>
</gene>
<organism evidence="2 3">
    <name type="scientific">Nonomuraea wenchangensis</name>
    <dbReference type="NCBI Taxonomy" id="568860"/>
    <lineage>
        <taxon>Bacteria</taxon>
        <taxon>Bacillati</taxon>
        <taxon>Actinomycetota</taxon>
        <taxon>Actinomycetes</taxon>
        <taxon>Streptosporangiales</taxon>
        <taxon>Streptosporangiaceae</taxon>
        <taxon>Nonomuraea</taxon>
    </lineage>
</organism>
<accession>A0A1I0LSX7</accession>
<sequence>MGGESWGRGGIGQARSFTPRAADHVFTSIKSRESIYQVQMTPRTMAAPFRHGPLPE</sequence>